<protein>
    <submittedName>
        <fullName evidence="1">Uncharacterized protein</fullName>
    </submittedName>
</protein>
<evidence type="ECO:0000313" key="2">
    <source>
        <dbReference type="Proteomes" id="UP000483820"/>
    </source>
</evidence>
<dbReference type="KEGG" id="crq:GCK72_025338"/>
<reference evidence="1 2" key="1">
    <citation type="submission" date="2019-12" db="EMBL/GenBank/DDBJ databases">
        <title>Chromosome-level assembly of the Caenorhabditis remanei genome.</title>
        <authorList>
            <person name="Teterina A.A."/>
            <person name="Willis J.H."/>
            <person name="Phillips P.C."/>
        </authorList>
    </citation>
    <scope>NUCLEOTIDE SEQUENCE [LARGE SCALE GENOMIC DNA]</scope>
    <source>
        <strain evidence="1 2">PX506</strain>
        <tissue evidence="1">Whole organism</tissue>
    </source>
</reference>
<proteinExistence type="predicted"/>
<organism evidence="1 2">
    <name type="scientific">Caenorhabditis remanei</name>
    <name type="common">Caenorhabditis vulgaris</name>
    <dbReference type="NCBI Taxonomy" id="31234"/>
    <lineage>
        <taxon>Eukaryota</taxon>
        <taxon>Metazoa</taxon>
        <taxon>Ecdysozoa</taxon>
        <taxon>Nematoda</taxon>
        <taxon>Chromadorea</taxon>
        <taxon>Rhabditida</taxon>
        <taxon>Rhabditina</taxon>
        <taxon>Rhabditomorpha</taxon>
        <taxon>Rhabditoidea</taxon>
        <taxon>Rhabditidae</taxon>
        <taxon>Peloderinae</taxon>
        <taxon>Caenorhabditis</taxon>
    </lineage>
</organism>
<dbReference type="EMBL" id="WUAV01000006">
    <property type="protein sequence ID" value="KAF1748871.1"/>
    <property type="molecule type" value="Genomic_DNA"/>
</dbReference>
<sequence length="206" mass="23662">MEEMQNEHPQNPLTEDEKKALHTLVKMCESMKKTVKSYQNTAHLIIERVLEFATYDPPEEHIADLTLIEELLEPKLQILEKAAKCLKGLQTLLQPERLHENMYFADSAQDDVTCYLAETSSLHIPSFPSYSCITTHFQFKEMYGKFKKSLNSGVTTNVLHENASGLIIEFKLMVTQPSEFGMDACLLKFLVVEKYGVVEWINFIEP</sequence>
<accession>A0A6A5G277</accession>
<dbReference type="Proteomes" id="UP000483820">
    <property type="component" value="Chromosome X"/>
</dbReference>
<dbReference type="GeneID" id="9826519"/>
<dbReference type="RefSeq" id="XP_003100202.2">
    <property type="nucleotide sequence ID" value="XM_003100154.2"/>
</dbReference>
<name>A0A6A5G277_CAERE</name>
<dbReference type="CTD" id="9826519"/>
<dbReference type="AlphaFoldDB" id="A0A6A5G277"/>
<evidence type="ECO:0000313" key="1">
    <source>
        <dbReference type="EMBL" id="KAF1748871.1"/>
    </source>
</evidence>
<gene>
    <name evidence="1" type="ORF">GCK72_025338</name>
</gene>
<comment type="caution">
    <text evidence="1">The sequence shown here is derived from an EMBL/GenBank/DDBJ whole genome shotgun (WGS) entry which is preliminary data.</text>
</comment>